<name>C5LN62_PERM5</name>
<dbReference type="Gene3D" id="2.130.10.10">
    <property type="entry name" value="YVTN repeat-like/Quinoprotein amine dehydrogenase"/>
    <property type="match status" value="1"/>
</dbReference>
<dbReference type="OrthoDB" id="10268105at2759"/>
<protein>
    <submittedName>
        <fullName evidence="1">Uncharacterized protein</fullName>
    </submittedName>
</protein>
<reference evidence="1 2" key="1">
    <citation type="submission" date="2008-07" db="EMBL/GenBank/DDBJ databases">
        <authorList>
            <person name="El-Sayed N."/>
            <person name="Caler E."/>
            <person name="Inman J."/>
            <person name="Amedeo P."/>
            <person name="Hass B."/>
            <person name="Wortman J."/>
        </authorList>
    </citation>
    <scope>NUCLEOTIDE SEQUENCE [LARGE SCALE GENOMIC DNA]</scope>
    <source>
        <strain evidence="2">ATCC 50983 / TXsc</strain>
    </source>
</reference>
<dbReference type="PANTHER" id="PTHR44099">
    <property type="entry name" value="RABCONNECTIN-3B, ISOFORM A"/>
    <property type="match status" value="1"/>
</dbReference>
<evidence type="ECO:0000313" key="1">
    <source>
        <dbReference type="EMBL" id="EER01861.1"/>
    </source>
</evidence>
<sequence length="768" mass="84039">MPCIGEVILYAAAGSSKDCSLGLCLATDRHLIVWRVGCPLLLDNSATAELVGKCQQLVVYKTGVAAILGLDKACLWSGISGDAVLTVALNTGQPEGLFVQSDNDAVFAYTKSGCCMLVKPTVCKTTDLTLPECTVEVLPVGTRGYVVTATPKELLYYDLLGGGGGCSIHPYLYMQTHEYKGAFIGCWILDRRHTVWKIVAISGEKAIARRMEKFDDVVDVVLNGIQHQRFSFMGAVSGMPGVLVGGTDEGALLMWNIGGHFFTGAPVSSIPSLSPFGKIIDVRRCAVMSAFSREYISTADAEPLVLAAMDNTTSVRVVKADVDQHGLVEGLREIIRLQSPSYQPGMVYGVVVELQPTSDAKLSELDAADEYMSVLFSCSQSRHEQSVHNEVWVVATGEKEWQWESDKGWPRGMDRYLDAPTVTTEAFALTQIEPYGFELTAAVPGAGLKTLRSSTEEATIKTLLKEKYCYAGLRRRTTGLRKSDSRIVDIGVCGGLRAAVSREGEIKCIYFLGVCADVAPTIFTEMMLTDGQQQRAAEVGHRLLQAALSDGDSVAAETLIRGYTRLVARVWKPERRKSMLVETYRVYNAEPRRANMCLQILLRAGLHDPLEFISTFSDLAVEGDDGTTALLILLSLLHKYPRRLRRLVPEFAEAAVLRCLDPVFPLRRRNCLITATSALHEMVKTFPNTAFDQSTQRFAVAKDAAIIVYDLRTASKWRVFEGHSGDISAIAFDPTGAQLASYSAQDATLRIDHYNTSRGEARMSVGVD</sequence>
<accession>C5LN62</accession>
<dbReference type="RefSeq" id="XP_002769143.1">
    <property type="nucleotide sequence ID" value="XM_002769097.1"/>
</dbReference>
<dbReference type="GO" id="GO:0005737">
    <property type="term" value="C:cytoplasm"/>
    <property type="evidence" value="ECO:0007669"/>
    <property type="project" value="TreeGrafter"/>
</dbReference>
<dbReference type="Proteomes" id="UP000007800">
    <property type="component" value="Unassembled WGS sequence"/>
</dbReference>
<dbReference type="EMBL" id="GG683700">
    <property type="protein sequence ID" value="EER01861.1"/>
    <property type="molecule type" value="Genomic_DNA"/>
</dbReference>
<dbReference type="InParanoid" id="C5LN62"/>
<dbReference type="PANTHER" id="PTHR44099:SF4">
    <property type="entry name" value="RABCONNECTIN-3B, ISOFORM A"/>
    <property type="match status" value="1"/>
</dbReference>
<dbReference type="SUPFAM" id="SSF50998">
    <property type="entry name" value="Quinoprotein alcohol dehydrogenase-like"/>
    <property type="match status" value="1"/>
</dbReference>
<dbReference type="AlphaFoldDB" id="C5LN62"/>
<dbReference type="InterPro" id="IPR015943">
    <property type="entry name" value="WD40/YVTN_repeat-like_dom_sf"/>
</dbReference>
<organism evidence="2">
    <name type="scientific">Perkinsus marinus (strain ATCC 50983 / TXsc)</name>
    <dbReference type="NCBI Taxonomy" id="423536"/>
    <lineage>
        <taxon>Eukaryota</taxon>
        <taxon>Sar</taxon>
        <taxon>Alveolata</taxon>
        <taxon>Perkinsozoa</taxon>
        <taxon>Perkinsea</taxon>
        <taxon>Perkinsida</taxon>
        <taxon>Perkinsidae</taxon>
        <taxon>Perkinsus</taxon>
    </lineage>
</organism>
<evidence type="ECO:0000313" key="2">
    <source>
        <dbReference type="Proteomes" id="UP000007800"/>
    </source>
</evidence>
<proteinExistence type="predicted"/>
<dbReference type="InterPro" id="IPR011047">
    <property type="entry name" value="Quinoprotein_ADH-like_sf"/>
</dbReference>
<gene>
    <name evidence="1" type="ORF">Pmar_PMAR028313</name>
</gene>
<keyword evidence="2" id="KW-1185">Reference proteome</keyword>
<dbReference type="GeneID" id="9054291"/>
<dbReference type="InterPro" id="IPR049916">
    <property type="entry name" value="WDR72-like"/>
</dbReference>